<dbReference type="InterPro" id="IPR009858">
    <property type="entry name" value="DUF1415"/>
</dbReference>
<dbReference type="EMBL" id="VMNH01000020">
    <property type="protein sequence ID" value="TVO71647.1"/>
    <property type="molecule type" value="Genomic_DNA"/>
</dbReference>
<sequence>MINRSPYPILHLIWEESCRHDRIPARNIALLEKIGRDKMQALLQACFDEGIQY</sequence>
<protein>
    <submittedName>
        <fullName evidence="1">DUF1415 domain-containing protein</fullName>
    </submittedName>
</protein>
<keyword evidence="2" id="KW-1185">Reference proteome</keyword>
<proteinExistence type="predicted"/>
<comment type="caution">
    <text evidence="1">The sequence shown here is derived from an EMBL/GenBank/DDBJ whole genome shotgun (WGS) entry which is preliminary data.</text>
</comment>
<reference evidence="1 2" key="1">
    <citation type="submission" date="2019-07" db="EMBL/GenBank/DDBJ databases">
        <title>The pathways for chlorine oxyanion respiration interact through the shared metabolite chlorate.</title>
        <authorList>
            <person name="Barnum T.P."/>
            <person name="Cheng Y."/>
            <person name="Hill K.A."/>
            <person name="Lucas L.N."/>
            <person name="Carlson H.K."/>
            <person name="Coates J.D."/>
        </authorList>
    </citation>
    <scope>NUCLEOTIDE SEQUENCE [LARGE SCALE GENOMIC DNA]</scope>
    <source>
        <strain evidence="1 2">BK-1</strain>
    </source>
</reference>
<evidence type="ECO:0000313" key="2">
    <source>
        <dbReference type="Proteomes" id="UP000316649"/>
    </source>
</evidence>
<accession>A0A557S2V1</accession>
<evidence type="ECO:0000313" key="1">
    <source>
        <dbReference type="EMBL" id="TVO71647.1"/>
    </source>
</evidence>
<name>A0A557S2V1_9GAMM</name>
<dbReference type="Pfam" id="PF07209">
    <property type="entry name" value="DUF1415"/>
    <property type="match status" value="1"/>
</dbReference>
<organism evidence="1 2">
    <name type="scientific">Sedimenticola selenatireducens</name>
    <dbReference type="NCBI Taxonomy" id="191960"/>
    <lineage>
        <taxon>Bacteria</taxon>
        <taxon>Pseudomonadati</taxon>
        <taxon>Pseudomonadota</taxon>
        <taxon>Gammaproteobacteria</taxon>
        <taxon>Chromatiales</taxon>
        <taxon>Sedimenticolaceae</taxon>
        <taxon>Sedimenticola</taxon>
    </lineage>
</organism>
<gene>
    <name evidence="1" type="ORF">FHP88_13885</name>
</gene>
<dbReference type="Proteomes" id="UP000316649">
    <property type="component" value="Unassembled WGS sequence"/>
</dbReference>
<dbReference type="OrthoDB" id="277390at2"/>
<dbReference type="AlphaFoldDB" id="A0A557S2V1"/>